<dbReference type="InterPro" id="IPR016162">
    <property type="entry name" value="Ald_DH_N"/>
</dbReference>
<comment type="caution">
    <text evidence="2">The sequence shown here is derived from an EMBL/GenBank/DDBJ whole genome shotgun (WGS) entry which is preliminary data.</text>
</comment>
<gene>
    <name evidence="2" type="ORF">LCGC14_2529860</name>
</gene>
<feature type="non-terminal residue" evidence="2">
    <location>
        <position position="80"/>
    </location>
</feature>
<reference evidence="2" key="1">
    <citation type="journal article" date="2015" name="Nature">
        <title>Complex archaea that bridge the gap between prokaryotes and eukaryotes.</title>
        <authorList>
            <person name="Spang A."/>
            <person name="Saw J.H."/>
            <person name="Jorgensen S.L."/>
            <person name="Zaremba-Niedzwiedzka K."/>
            <person name="Martijn J."/>
            <person name="Lind A.E."/>
            <person name="van Eijk R."/>
            <person name="Schleper C."/>
            <person name="Guy L."/>
            <person name="Ettema T.J."/>
        </authorList>
    </citation>
    <scope>NUCLEOTIDE SEQUENCE</scope>
</reference>
<dbReference type="InterPro" id="IPR015590">
    <property type="entry name" value="Aldehyde_DH_dom"/>
</dbReference>
<dbReference type="EMBL" id="LAZR01041025">
    <property type="protein sequence ID" value="KKL13029.1"/>
    <property type="molecule type" value="Genomic_DNA"/>
</dbReference>
<protein>
    <recommendedName>
        <fullName evidence="1">Aldehyde dehydrogenase domain-containing protein</fullName>
    </recommendedName>
</protein>
<evidence type="ECO:0000259" key="1">
    <source>
        <dbReference type="Pfam" id="PF00171"/>
    </source>
</evidence>
<accession>A0A0F9ATV5</accession>
<dbReference type="Pfam" id="PF00171">
    <property type="entry name" value="Aldedh"/>
    <property type="match status" value="1"/>
</dbReference>
<dbReference type="AlphaFoldDB" id="A0A0F9ATV5"/>
<dbReference type="Gene3D" id="3.40.605.10">
    <property type="entry name" value="Aldehyde Dehydrogenase, Chain A, domain 1"/>
    <property type="match status" value="1"/>
</dbReference>
<evidence type="ECO:0000313" key="2">
    <source>
        <dbReference type="EMBL" id="KKL13029.1"/>
    </source>
</evidence>
<dbReference type="InterPro" id="IPR016161">
    <property type="entry name" value="Ald_DH/histidinol_DH"/>
</dbReference>
<sequence>MKDIIDSIGLIAGGTRIETGARFPVANPGTGGQAGTAPDAGQAELDRAVAAAKAAFPSWSATSDEERAAACNAVADTLEA</sequence>
<feature type="domain" description="Aldehyde dehydrogenase" evidence="1">
    <location>
        <begin position="21"/>
        <end position="79"/>
    </location>
</feature>
<organism evidence="2">
    <name type="scientific">marine sediment metagenome</name>
    <dbReference type="NCBI Taxonomy" id="412755"/>
    <lineage>
        <taxon>unclassified sequences</taxon>
        <taxon>metagenomes</taxon>
        <taxon>ecological metagenomes</taxon>
    </lineage>
</organism>
<name>A0A0F9ATV5_9ZZZZ</name>
<dbReference type="GO" id="GO:0016491">
    <property type="term" value="F:oxidoreductase activity"/>
    <property type="evidence" value="ECO:0007669"/>
    <property type="project" value="InterPro"/>
</dbReference>
<dbReference type="SUPFAM" id="SSF53720">
    <property type="entry name" value="ALDH-like"/>
    <property type="match status" value="1"/>
</dbReference>
<proteinExistence type="predicted"/>